<name>A0AAU6W3B0_9VIRU</name>
<protein>
    <submittedName>
        <fullName evidence="1">Uncharacterized protein</fullName>
    </submittedName>
</protein>
<dbReference type="EMBL" id="PP179332">
    <property type="protein sequence ID" value="XAI71151.1"/>
    <property type="molecule type" value="Genomic_DNA"/>
</dbReference>
<sequence length="124" mass="13881">MNALKLFKMHQEVSVGHLRACTAKFNDLPKATRDGLTELIMAAHKGYPLTKLIGYQGCTYARWFDEHGAMLEGMGYRVQLGAGSLVHPEAARVYCQIDREFVHDVVVAQQMQFIAQAQGDAVWL</sequence>
<gene>
    <name evidence="1" type="ORF">Cygsa01_00105</name>
</gene>
<accession>A0AAU6W3B0</accession>
<organism evidence="1">
    <name type="scientific">Pseudomonas phage Cygsa01</name>
    <dbReference type="NCBI Taxonomy" id="3138529"/>
    <lineage>
        <taxon>Viruses</taxon>
    </lineage>
</organism>
<evidence type="ECO:0000313" key="1">
    <source>
        <dbReference type="EMBL" id="XAI71151.1"/>
    </source>
</evidence>
<reference evidence="1" key="1">
    <citation type="journal article" date="2024" name="J. Gen. Virol.">
        <title>Novel phages of Pseudomonas syringae unveil numerous potential auxiliary metabolic genes.</title>
        <authorList>
            <person name="Feltin C."/>
            <person name="Garneau J.R."/>
            <person name="Morris C.E."/>
            <person name="Berard A."/>
            <person name="Torres-Barcelo C."/>
        </authorList>
    </citation>
    <scope>NUCLEOTIDE SEQUENCE</scope>
</reference>
<proteinExistence type="predicted"/>